<dbReference type="Proteomes" id="UP000198589">
    <property type="component" value="Unassembled WGS sequence"/>
</dbReference>
<dbReference type="Gene3D" id="3.10.450.50">
    <property type="match status" value="1"/>
</dbReference>
<dbReference type="STRING" id="1798228.SAMN05216574_10998"/>
<dbReference type="RefSeq" id="WP_092199118.1">
    <property type="nucleotide sequence ID" value="NZ_FOND01000009.1"/>
</dbReference>
<evidence type="ECO:0000313" key="2">
    <source>
        <dbReference type="Proteomes" id="UP000198589"/>
    </source>
</evidence>
<sequence>MGIEESKGVVRRLVEDCVNTHRAELLEQFVAADVRVHPGSPGTAPDTEGVDALRRAFAGFRTTFPDLRVTPEQFVAEGDLVSLRWTASGTHSGPFAGIEPTGRRVAWGGTDTYRLSDGKVAEWWRNEDVVWLLHQMGRDLVPADS</sequence>
<dbReference type="PANTHER" id="PTHR38436:SF1">
    <property type="entry name" value="ESTER CYCLASE"/>
    <property type="match status" value="1"/>
</dbReference>
<accession>A0A1I2GCE3</accession>
<dbReference type="PANTHER" id="PTHR38436">
    <property type="entry name" value="POLYKETIDE CYCLASE SNOAL-LIKE DOMAIN"/>
    <property type="match status" value="1"/>
</dbReference>
<gene>
    <name evidence="1" type="ORF">SAMN05216574_10998</name>
</gene>
<name>A0A1I2GCE3_9ACTN</name>
<dbReference type="InterPro" id="IPR032710">
    <property type="entry name" value="NTF2-like_dom_sf"/>
</dbReference>
<organism evidence="1 2">
    <name type="scientific">Blastococcus tunisiensis</name>
    <dbReference type="NCBI Taxonomy" id="1798228"/>
    <lineage>
        <taxon>Bacteria</taxon>
        <taxon>Bacillati</taxon>
        <taxon>Actinomycetota</taxon>
        <taxon>Actinomycetes</taxon>
        <taxon>Geodermatophilales</taxon>
        <taxon>Geodermatophilaceae</taxon>
        <taxon>Blastococcus</taxon>
    </lineage>
</organism>
<reference evidence="2" key="1">
    <citation type="submission" date="2016-10" db="EMBL/GenBank/DDBJ databases">
        <authorList>
            <person name="Varghese N."/>
            <person name="Submissions S."/>
        </authorList>
    </citation>
    <scope>NUCLEOTIDE SEQUENCE [LARGE SCALE GENOMIC DNA]</scope>
    <source>
        <strain evidence="2">DSM 46838</strain>
    </source>
</reference>
<dbReference type="OrthoDB" id="9182871at2"/>
<dbReference type="InterPro" id="IPR009959">
    <property type="entry name" value="Cyclase_SnoaL-like"/>
</dbReference>
<protein>
    <submittedName>
        <fullName evidence="1">Predicted ester cyclase</fullName>
    </submittedName>
</protein>
<dbReference type="AlphaFoldDB" id="A0A1I2GCE3"/>
<keyword evidence="2" id="KW-1185">Reference proteome</keyword>
<dbReference type="GO" id="GO:0030638">
    <property type="term" value="P:polyketide metabolic process"/>
    <property type="evidence" value="ECO:0007669"/>
    <property type="project" value="InterPro"/>
</dbReference>
<evidence type="ECO:0000313" key="1">
    <source>
        <dbReference type="EMBL" id="SFF14416.1"/>
    </source>
</evidence>
<dbReference type="SUPFAM" id="SSF54427">
    <property type="entry name" value="NTF2-like"/>
    <property type="match status" value="1"/>
</dbReference>
<dbReference type="EMBL" id="FOND01000009">
    <property type="protein sequence ID" value="SFF14416.1"/>
    <property type="molecule type" value="Genomic_DNA"/>
</dbReference>
<dbReference type="Pfam" id="PF07366">
    <property type="entry name" value="SnoaL"/>
    <property type="match status" value="1"/>
</dbReference>
<proteinExistence type="predicted"/>